<gene>
    <name evidence="5" type="ORF">HV823_08105</name>
</gene>
<evidence type="ECO:0000256" key="1">
    <source>
        <dbReference type="ARBA" id="ARBA00010990"/>
    </source>
</evidence>
<organism evidence="5 6">
    <name type="scientific">Mycoplana rhizolycopersici</name>
    <dbReference type="NCBI Taxonomy" id="2746702"/>
    <lineage>
        <taxon>Bacteria</taxon>
        <taxon>Pseudomonadati</taxon>
        <taxon>Pseudomonadota</taxon>
        <taxon>Alphaproteobacteria</taxon>
        <taxon>Hyphomicrobiales</taxon>
        <taxon>Rhizobiaceae</taxon>
        <taxon>Mycoplana</taxon>
    </lineage>
</organism>
<accession>A0ABX2QE32</accession>
<dbReference type="InterPro" id="IPR008278">
    <property type="entry name" value="4-PPantetheinyl_Trfase_dom"/>
</dbReference>
<evidence type="ECO:0000259" key="3">
    <source>
        <dbReference type="Pfam" id="PF01648"/>
    </source>
</evidence>
<dbReference type="Pfam" id="PF22624">
    <property type="entry name" value="AASDHPPT_N"/>
    <property type="match status" value="1"/>
</dbReference>
<dbReference type="RefSeq" id="WP_176949217.1">
    <property type="nucleotide sequence ID" value="NZ_JABXYK010000004.1"/>
</dbReference>
<feature type="domain" description="4'-phosphopantetheinyl transferase N-terminal" evidence="4">
    <location>
        <begin position="41"/>
        <end position="116"/>
    </location>
</feature>
<dbReference type="InterPro" id="IPR050559">
    <property type="entry name" value="P-Pant_transferase_sf"/>
</dbReference>
<evidence type="ECO:0000313" key="5">
    <source>
        <dbReference type="EMBL" id="NVP55217.1"/>
    </source>
</evidence>
<protein>
    <submittedName>
        <fullName evidence="5">4'-phosphopantetheinyl transferase superfamily protein</fullName>
    </submittedName>
</protein>
<dbReference type="GO" id="GO:0016740">
    <property type="term" value="F:transferase activity"/>
    <property type="evidence" value="ECO:0007669"/>
    <property type="project" value="UniProtKB-KW"/>
</dbReference>
<dbReference type="PANTHER" id="PTHR12215:SF10">
    <property type="entry name" value="L-AMINOADIPATE-SEMIALDEHYDE DEHYDROGENASE-PHOSPHOPANTETHEINYL TRANSFERASE"/>
    <property type="match status" value="1"/>
</dbReference>
<proteinExistence type="inferred from homology"/>
<dbReference type="Proteomes" id="UP000659172">
    <property type="component" value="Unassembled WGS sequence"/>
</dbReference>
<reference evidence="5 6" key="1">
    <citation type="submission" date="2020-06" db="EMBL/GenBank/DDBJ databases">
        <title>Rhizobium sp.nov. isolated from the tomato plant.</title>
        <authorList>
            <person name="Thin K.K."/>
            <person name="Zhang X."/>
            <person name="He S."/>
        </authorList>
    </citation>
    <scope>NUCLEOTIDE SEQUENCE [LARGE SCALE GENOMIC DNA]</scope>
    <source>
        <strain evidence="5 6">DBTS2</strain>
    </source>
</reference>
<dbReference type="InterPro" id="IPR037143">
    <property type="entry name" value="4-PPantetheinyl_Trfase_dom_sf"/>
</dbReference>
<evidence type="ECO:0000259" key="4">
    <source>
        <dbReference type="Pfam" id="PF22624"/>
    </source>
</evidence>
<dbReference type="EMBL" id="JABXYK010000004">
    <property type="protein sequence ID" value="NVP55217.1"/>
    <property type="molecule type" value="Genomic_DNA"/>
</dbReference>
<sequence>MTEPVDDDMPAPSQSTLQAVLEPVFVLAARVDAVLAELPHDVLDTAERRQADRFVRLEDRKRYRAGHVLVRHAIAAVTGLSASALAFVSGPNGKPAAVSPKGFDFNLTHSGQWVAVGLSRSGAVGVDVEADRPEAFWREIAASFLSPREIRDLPSAGTARYLRVWTAKEAALKACGAGFSIAPESISVAVQAGGFSVDIADRRVVGTWHLLDDEHLLAEARDAASASIVVCRTSNELKGELQRLAMAQENWLRGAF</sequence>
<name>A0ABX2QE32_9HYPH</name>
<feature type="domain" description="4'-phosphopantetheinyl transferase" evidence="3">
    <location>
        <begin position="123"/>
        <end position="212"/>
    </location>
</feature>
<keyword evidence="6" id="KW-1185">Reference proteome</keyword>
<evidence type="ECO:0000256" key="2">
    <source>
        <dbReference type="ARBA" id="ARBA00022679"/>
    </source>
</evidence>
<dbReference type="SUPFAM" id="SSF56214">
    <property type="entry name" value="4'-phosphopantetheinyl transferase"/>
    <property type="match status" value="2"/>
</dbReference>
<dbReference type="PANTHER" id="PTHR12215">
    <property type="entry name" value="PHOSPHOPANTETHEINE TRANSFERASE"/>
    <property type="match status" value="1"/>
</dbReference>
<evidence type="ECO:0000313" key="6">
    <source>
        <dbReference type="Proteomes" id="UP000659172"/>
    </source>
</evidence>
<dbReference type="Pfam" id="PF01648">
    <property type="entry name" value="ACPS"/>
    <property type="match status" value="1"/>
</dbReference>
<comment type="caution">
    <text evidence="5">The sequence shown here is derived from an EMBL/GenBank/DDBJ whole genome shotgun (WGS) entry which is preliminary data.</text>
</comment>
<dbReference type="InterPro" id="IPR055066">
    <property type="entry name" value="AASDHPPT_N"/>
</dbReference>
<keyword evidence="2 5" id="KW-0808">Transferase</keyword>
<comment type="similarity">
    <text evidence="1">Belongs to the P-Pant transferase superfamily. Gsp/Sfp/HetI/AcpT family.</text>
</comment>
<dbReference type="Gene3D" id="3.90.470.20">
    <property type="entry name" value="4'-phosphopantetheinyl transferase domain"/>
    <property type="match status" value="1"/>
</dbReference>